<feature type="domain" description="SnoaL-like" evidence="1">
    <location>
        <begin position="10"/>
        <end position="122"/>
    </location>
</feature>
<sequence length="159" mass="17428">MTIESSLALVQGFVHAIEVRDRATIERSLAEDAKQVFPMAGGGWTGLAAVFEGKAEVLDYTFGLFDNFSSLVWTHKDWTVSSDGSRVFMQAKSEAVVAYSQKPYRNTYVTRFDVADGKITRVVEYAISALFEATGIVPSETMMRAIGRAQSMSEHASVG</sequence>
<dbReference type="GO" id="GO:0016853">
    <property type="term" value="F:isomerase activity"/>
    <property type="evidence" value="ECO:0007669"/>
    <property type="project" value="UniProtKB-KW"/>
</dbReference>
<dbReference type="STRING" id="1855283.SAMN05216382_2610"/>
<dbReference type="Pfam" id="PF12680">
    <property type="entry name" value="SnoaL_2"/>
    <property type="match status" value="1"/>
</dbReference>
<dbReference type="Gene3D" id="3.10.450.50">
    <property type="match status" value="1"/>
</dbReference>
<keyword evidence="3" id="KW-1185">Reference proteome</keyword>
<dbReference type="InterPro" id="IPR037401">
    <property type="entry name" value="SnoaL-like"/>
</dbReference>
<dbReference type="RefSeq" id="WP_093007011.1">
    <property type="nucleotide sequence ID" value="NZ_FNZZ01000005.1"/>
</dbReference>
<evidence type="ECO:0000313" key="2">
    <source>
        <dbReference type="EMBL" id="SEL77524.1"/>
    </source>
</evidence>
<proteinExistence type="predicted"/>
<organism evidence="2 3">
    <name type="scientific">Sphingomonas palmae</name>
    <dbReference type="NCBI Taxonomy" id="1855283"/>
    <lineage>
        <taxon>Bacteria</taxon>
        <taxon>Pseudomonadati</taxon>
        <taxon>Pseudomonadota</taxon>
        <taxon>Alphaproteobacteria</taxon>
        <taxon>Sphingomonadales</taxon>
        <taxon>Sphingomonadaceae</taxon>
        <taxon>Sphingomonas</taxon>
    </lineage>
</organism>
<evidence type="ECO:0000313" key="3">
    <source>
        <dbReference type="Proteomes" id="UP000199214"/>
    </source>
</evidence>
<protein>
    <submittedName>
        <fullName evidence="2">Ketosteroid isomerase-related protein</fullName>
    </submittedName>
</protein>
<dbReference type="InterPro" id="IPR032710">
    <property type="entry name" value="NTF2-like_dom_sf"/>
</dbReference>
<gene>
    <name evidence="2" type="ORF">SAMN05216382_2610</name>
</gene>
<accession>A0A1H7SZX5</accession>
<dbReference type="EMBL" id="FNZZ01000005">
    <property type="protein sequence ID" value="SEL77524.1"/>
    <property type="molecule type" value="Genomic_DNA"/>
</dbReference>
<dbReference type="AlphaFoldDB" id="A0A1H7SZX5"/>
<dbReference type="SUPFAM" id="SSF54427">
    <property type="entry name" value="NTF2-like"/>
    <property type="match status" value="1"/>
</dbReference>
<dbReference type="OrthoDB" id="3436119at2"/>
<evidence type="ECO:0000259" key="1">
    <source>
        <dbReference type="Pfam" id="PF12680"/>
    </source>
</evidence>
<dbReference type="Proteomes" id="UP000199214">
    <property type="component" value="Unassembled WGS sequence"/>
</dbReference>
<keyword evidence="2" id="KW-0413">Isomerase</keyword>
<name>A0A1H7SZX5_9SPHN</name>
<reference evidence="3" key="1">
    <citation type="submission" date="2016-10" db="EMBL/GenBank/DDBJ databases">
        <authorList>
            <person name="Varghese N."/>
            <person name="Submissions S."/>
        </authorList>
    </citation>
    <scope>NUCLEOTIDE SEQUENCE [LARGE SCALE GENOMIC DNA]</scope>
    <source>
        <strain evidence="3">JS21-1</strain>
    </source>
</reference>